<protein>
    <submittedName>
        <fullName evidence="3">Chaperone protein DnaK</fullName>
    </submittedName>
</protein>
<dbReference type="InterPro" id="IPR013126">
    <property type="entry name" value="Hsp_70_fam"/>
</dbReference>
<dbReference type="PANTHER" id="PTHR14187">
    <property type="entry name" value="ALPHA KINASE/ELONGATION FACTOR 2 KINASE"/>
    <property type="match status" value="1"/>
</dbReference>
<evidence type="ECO:0000313" key="4">
    <source>
        <dbReference type="Proteomes" id="UP000694050"/>
    </source>
</evidence>
<gene>
    <name evidence="3" type="primary">dnaK</name>
    <name evidence="3" type="ORF">Forpe1208_v000681</name>
</gene>
<keyword evidence="2" id="KW-0067">ATP-binding</keyword>
<sequence length="484" mass="54903">MTANKPLDDAFIIGIDFGTTYSGESELDNCSDVEKAPTQIYYGRTSQDIQWGYGISLEHEPLKWFKLLLLEPKDIPQSVTDSSRSKKHIWCHSVEDIRRTTGEDVMKRSKFQVVITLPAIWPPYSQQRMKMAAKQAGILDPRPAGLTTLRFISEPEAATLATIKDLSRGSSIEAGDTIVVYDAGGGTVDLISYVFESTDLFVVKECVKGDGVFLDEAFIRFVKRKSPKGTLWPVTKTEERKFLNDGWEHGIKPQFENQERSWRLFLSDTCVNPSSQGVQRRMTLDLTSQDLFSVFSPIVDKIEALVRRQVDAIQSKYHKEPKYIILVGGFGRSRFLFNHLQERFGRIVLQSHGSKPWTAICRGAVVQGLVQRNPSANLGVKVEARVARMSYGIMYGTPFIEGQHNEADKTWSHVYHGYRANRQIAWFLKEGEDVSEKRSVSHCYHRCLEAPSFQGHCLTNSTDIQLVDTLMEYRAVRYMPVGGR</sequence>
<reference evidence="3" key="1">
    <citation type="submission" date="2021-04" db="EMBL/GenBank/DDBJ databases">
        <title>First draft genome resource for Brassicaceae pathogens Fusarium oxysporum f. sp. raphani and Fusarium oxysporum f. sp. rapae.</title>
        <authorList>
            <person name="Asai S."/>
        </authorList>
    </citation>
    <scope>NUCLEOTIDE SEQUENCE</scope>
    <source>
        <strain evidence="3">Tf1208</strain>
    </source>
</reference>
<evidence type="ECO:0000256" key="1">
    <source>
        <dbReference type="ARBA" id="ARBA00022741"/>
    </source>
</evidence>
<dbReference type="AlphaFoldDB" id="A0A8J5U1F4"/>
<evidence type="ECO:0000256" key="2">
    <source>
        <dbReference type="ARBA" id="ARBA00022840"/>
    </source>
</evidence>
<accession>A0A8J5U1F4</accession>
<dbReference type="EMBL" id="JAELUQ010000001">
    <property type="protein sequence ID" value="KAG7422329.1"/>
    <property type="molecule type" value="Genomic_DNA"/>
</dbReference>
<dbReference type="Pfam" id="PF00012">
    <property type="entry name" value="HSP70"/>
    <property type="match status" value="1"/>
</dbReference>
<organism evidence="3 4">
    <name type="scientific">Fusarium oxysporum f. sp. rapae</name>
    <dbReference type="NCBI Taxonomy" id="485398"/>
    <lineage>
        <taxon>Eukaryota</taxon>
        <taxon>Fungi</taxon>
        <taxon>Dikarya</taxon>
        <taxon>Ascomycota</taxon>
        <taxon>Pezizomycotina</taxon>
        <taxon>Sordariomycetes</taxon>
        <taxon>Hypocreomycetidae</taxon>
        <taxon>Hypocreales</taxon>
        <taxon>Nectriaceae</taxon>
        <taxon>Fusarium</taxon>
        <taxon>Fusarium oxysporum species complex</taxon>
    </lineage>
</organism>
<evidence type="ECO:0000313" key="3">
    <source>
        <dbReference type="EMBL" id="KAG7422329.1"/>
    </source>
</evidence>
<dbReference type="GO" id="GO:0005524">
    <property type="term" value="F:ATP binding"/>
    <property type="evidence" value="ECO:0007669"/>
    <property type="project" value="UniProtKB-KW"/>
</dbReference>
<dbReference type="CDD" id="cd10170">
    <property type="entry name" value="ASKHA_NBD_HSP70"/>
    <property type="match status" value="1"/>
</dbReference>
<dbReference type="GO" id="GO:0140662">
    <property type="term" value="F:ATP-dependent protein folding chaperone"/>
    <property type="evidence" value="ECO:0007669"/>
    <property type="project" value="InterPro"/>
</dbReference>
<comment type="caution">
    <text evidence="3">The sequence shown here is derived from an EMBL/GenBank/DDBJ whole genome shotgun (WGS) entry which is preliminary data.</text>
</comment>
<name>A0A8J5U1F4_FUSOX</name>
<proteinExistence type="predicted"/>
<dbReference type="PANTHER" id="PTHR14187:SF5">
    <property type="entry name" value="HEAT SHOCK 70 KDA PROTEIN 12A"/>
    <property type="match status" value="1"/>
</dbReference>
<keyword evidence="1" id="KW-0547">Nucleotide-binding</keyword>
<dbReference type="Proteomes" id="UP000694050">
    <property type="component" value="Unassembled WGS sequence"/>
</dbReference>